<dbReference type="PANTHER" id="PTHR43798">
    <property type="entry name" value="MONOACYLGLYCEROL LIPASE"/>
    <property type="match status" value="1"/>
</dbReference>
<evidence type="ECO:0000259" key="2">
    <source>
        <dbReference type="Pfam" id="PF00561"/>
    </source>
</evidence>
<reference evidence="4" key="1">
    <citation type="journal article" date="2019" name="Int. J. Syst. Evol. Microbiol.">
        <title>The Global Catalogue of Microorganisms (GCM) 10K type strain sequencing project: providing services to taxonomists for standard genome sequencing and annotation.</title>
        <authorList>
            <consortium name="The Broad Institute Genomics Platform"/>
            <consortium name="The Broad Institute Genome Sequencing Center for Infectious Disease"/>
            <person name="Wu L."/>
            <person name="Ma J."/>
        </authorList>
    </citation>
    <scope>NUCLEOTIDE SEQUENCE [LARGE SCALE GENOMIC DNA]</scope>
    <source>
        <strain evidence="4">NBRC 111981</strain>
    </source>
</reference>
<protein>
    <submittedName>
        <fullName evidence="3">Lipase</fullName>
    </submittedName>
</protein>
<evidence type="ECO:0000313" key="4">
    <source>
        <dbReference type="Proteomes" id="UP001156627"/>
    </source>
</evidence>
<sequence>MNPMNTPNNRPLWQRLLLRRLKFLGSIVVLAIVVLGGSYLFKPQWLMQANSWREAMNAQLEKRSVQAGDTRWVYYEGGQGPTIVLLHGFAARKEVWLKVAPMLTAHFRVVIPDLPGWGESSRNPGASYNIDNQADRLNDFVQTMHLQHALIVGHSMGGAIAGVYAAEHPQDVGQLALVDSFGLKFNENAFAKEAMSGKDPFVYDDRAGFARANAWAFEHVPNIPGRFIDVFVEDNVKNRAFIDNTFNELRENSQVLSLQTRLDKLTMPVLGMWCHDDKIIDISALESLRSGLAHAPSISTTILNGCNHMPQMEKPEAFAHALTSFLLQH</sequence>
<evidence type="ECO:0000256" key="1">
    <source>
        <dbReference type="SAM" id="Phobius"/>
    </source>
</evidence>
<keyword evidence="1" id="KW-0472">Membrane</keyword>
<dbReference type="PANTHER" id="PTHR43798:SF5">
    <property type="entry name" value="MONOACYLGLYCEROL LIPASE ABHD6"/>
    <property type="match status" value="1"/>
</dbReference>
<accession>A0ABQ5X6M0</accession>
<dbReference type="InterPro" id="IPR000073">
    <property type="entry name" value="AB_hydrolase_1"/>
</dbReference>
<proteinExistence type="predicted"/>
<feature type="transmembrane region" description="Helical" evidence="1">
    <location>
        <begin position="21"/>
        <end position="41"/>
    </location>
</feature>
<comment type="caution">
    <text evidence="3">The sequence shown here is derived from an EMBL/GenBank/DDBJ whole genome shotgun (WGS) entry which is preliminary data.</text>
</comment>
<dbReference type="InterPro" id="IPR050266">
    <property type="entry name" value="AB_hydrolase_sf"/>
</dbReference>
<dbReference type="InterPro" id="IPR029058">
    <property type="entry name" value="AB_hydrolase_fold"/>
</dbReference>
<dbReference type="EMBL" id="BSOA01000002">
    <property type="protein sequence ID" value="GLQ86693.1"/>
    <property type="molecule type" value="Genomic_DNA"/>
</dbReference>
<evidence type="ECO:0000313" key="3">
    <source>
        <dbReference type="EMBL" id="GLQ86693.1"/>
    </source>
</evidence>
<organism evidence="3 4">
    <name type="scientific">Dyella flagellata</name>
    <dbReference type="NCBI Taxonomy" id="1867833"/>
    <lineage>
        <taxon>Bacteria</taxon>
        <taxon>Pseudomonadati</taxon>
        <taxon>Pseudomonadota</taxon>
        <taxon>Gammaproteobacteria</taxon>
        <taxon>Lysobacterales</taxon>
        <taxon>Rhodanobacteraceae</taxon>
        <taxon>Dyella</taxon>
    </lineage>
</organism>
<dbReference type="Gene3D" id="3.40.50.1820">
    <property type="entry name" value="alpha/beta hydrolase"/>
    <property type="match status" value="1"/>
</dbReference>
<keyword evidence="4" id="KW-1185">Reference proteome</keyword>
<keyword evidence="1" id="KW-1133">Transmembrane helix</keyword>
<feature type="domain" description="AB hydrolase-1" evidence="2">
    <location>
        <begin position="81"/>
        <end position="315"/>
    </location>
</feature>
<dbReference type="PRINTS" id="PR00111">
    <property type="entry name" value="ABHYDROLASE"/>
</dbReference>
<dbReference type="Proteomes" id="UP001156627">
    <property type="component" value="Unassembled WGS sequence"/>
</dbReference>
<name>A0ABQ5X6M0_9GAMM</name>
<keyword evidence="1" id="KW-0812">Transmembrane</keyword>
<dbReference type="Pfam" id="PF00561">
    <property type="entry name" value="Abhydrolase_1"/>
    <property type="match status" value="1"/>
</dbReference>
<gene>
    <name evidence="3" type="primary">lip1</name>
    <name evidence="3" type="ORF">GCM10007898_02590</name>
</gene>
<dbReference type="SUPFAM" id="SSF53474">
    <property type="entry name" value="alpha/beta-Hydrolases"/>
    <property type="match status" value="1"/>
</dbReference>